<comment type="caution">
    <text evidence="7">The sequence shown here is derived from an EMBL/GenBank/DDBJ whole genome shotgun (WGS) entry which is preliminary data.</text>
</comment>
<dbReference type="Gene3D" id="3.30.390.30">
    <property type="match status" value="1"/>
</dbReference>
<dbReference type="InterPro" id="IPR036188">
    <property type="entry name" value="FAD/NAD-bd_sf"/>
</dbReference>
<keyword evidence="8" id="KW-1185">Reference proteome</keyword>
<evidence type="ECO:0000256" key="2">
    <source>
        <dbReference type="ARBA" id="ARBA00022630"/>
    </source>
</evidence>
<dbReference type="PRINTS" id="PR00368">
    <property type="entry name" value="FADPNR"/>
</dbReference>
<keyword evidence="4" id="KW-0560">Oxidoreductase</keyword>
<dbReference type="InterPro" id="IPR028202">
    <property type="entry name" value="Reductase_C"/>
</dbReference>
<dbReference type="PRINTS" id="PR00411">
    <property type="entry name" value="PNDRDTASEI"/>
</dbReference>
<feature type="domain" description="Reductase C-terminal" evidence="6">
    <location>
        <begin position="326"/>
        <end position="411"/>
    </location>
</feature>
<dbReference type="GO" id="GO:0005737">
    <property type="term" value="C:cytoplasm"/>
    <property type="evidence" value="ECO:0007669"/>
    <property type="project" value="TreeGrafter"/>
</dbReference>
<keyword evidence="2" id="KW-0285">Flavoprotein</keyword>
<keyword evidence="3" id="KW-0274">FAD</keyword>
<evidence type="ECO:0000313" key="8">
    <source>
        <dbReference type="Proteomes" id="UP001143463"/>
    </source>
</evidence>
<dbReference type="PANTHER" id="PTHR43557">
    <property type="entry name" value="APOPTOSIS-INDUCING FACTOR 1"/>
    <property type="match status" value="1"/>
</dbReference>
<dbReference type="GO" id="GO:0016651">
    <property type="term" value="F:oxidoreductase activity, acting on NAD(P)H"/>
    <property type="evidence" value="ECO:0007669"/>
    <property type="project" value="TreeGrafter"/>
</dbReference>
<protein>
    <submittedName>
        <fullName evidence="7">Pyridine nucleotide-disulfide oxidoreductase</fullName>
    </submittedName>
</protein>
<comment type="cofactor">
    <cofactor evidence="1">
        <name>FAD</name>
        <dbReference type="ChEBI" id="CHEBI:57692"/>
    </cofactor>
</comment>
<evidence type="ECO:0000313" key="7">
    <source>
        <dbReference type="EMBL" id="GLL12568.1"/>
    </source>
</evidence>
<name>A0A9W6NXB9_9PSEU</name>
<organism evidence="7 8">
    <name type="scientific">Pseudonocardia halophobica</name>
    <dbReference type="NCBI Taxonomy" id="29401"/>
    <lineage>
        <taxon>Bacteria</taxon>
        <taxon>Bacillati</taxon>
        <taxon>Actinomycetota</taxon>
        <taxon>Actinomycetes</taxon>
        <taxon>Pseudonocardiales</taxon>
        <taxon>Pseudonocardiaceae</taxon>
        <taxon>Pseudonocardia</taxon>
    </lineage>
</organism>
<reference evidence="7" key="1">
    <citation type="journal article" date="2014" name="Int. J. Syst. Evol. Microbiol.">
        <title>Complete genome sequence of Corynebacterium casei LMG S-19264T (=DSM 44701T), isolated from a smear-ripened cheese.</title>
        <authorList>
            <consortium name="US DOE Joint Genome Institute (JGI-PGF)"/>
            <person name="Walter F."/>
            <person name="Albersmeier A."/>
            <person name="Kalinowski J."/>
            <person name="Ruckert C."/>
        </authorList>
    </citation>
    <scope>NUCLEOTIDE SEQUENCE</scope>
    <source>
        <strain evidence="7">VKM Ac-1069</strain>
    </source>
</reference>
<dbReference type="Gene3D" id="3.50.50.60">
    <property type="entry name" value="FAD/NAD(P)-binding domain"/>
    <property type="match status" value="2"/>
</dbReference>
<dbReference type="InterPro" id="IPR016156">
    <property type="entry name" value="FAD/NAD-linked_Rdtase_dimer_sf"/>
</dbReference>
<evidence type="ECO:0000256" key="1">
    <source>
        <dbReference type="ARBA" id="ARBA00001974"/>
    </source>
</evidence>
<evidence type="ECO:0000259" key="6">
    <source>
        <dbReference type="Pfam" id="PF14759"/>
    </source>
</evidence>
<dbReference type="Pfam" id="PF07992">
    <property type="entry name" value="Pyr_redox_2"/>
    <property type="match status" value="1"/>
</dbReference>
<dbReference type="RefSeq" id="WP_051737658.1">
    <property type="nucleotide sequence ID" value="NZ_BAAAUZ010000073.1"/>
</dbReference>
<dbReference type="InterPro" id="IPR023753">
    <property type="entry name" value="FAD/NAD-binding_dom"/>
</dbReference>
<reference evidence="7" key="2">
    <citation type="submission" date="2023-01" db="EMBL/GenBank/DDBJ databases">
        <authorList>
            <person name="Sun Q."/>
            <person name="Evtushenko L."/>
        </authorList>
    </citation>
    <scope>NUCLEOTIDE SEQUENCE</scope>
    <source>
        <strain evidence="7">VKM Ac-1069</strain>
    </source>
</reference>
<gene>
    <name evidence="7" type="ORF">GCM10017577_37090</name>
</gene>
<dbReference type="SUPFAM" id="SSF51905">
    <property type="entry name" value="FAD/NAD(P)-binding domain"/>
    <property type="match status" value="2"/>
</dbReference>
<dbReference type="SUPFAM" id="SSF55424">
    <property type="entry name" value="FAD/NAD-linked reductases, dimerisation (C-terminal) domain"/>
    <property type="match status" value="1"/>
</dbReference>
<feature type="domain" description="FAD/NAD(P)-binding" evidence="5">
    <location>
        <begin position="6"/>
        <end position="306"/>
    </location>
</feature>
<dbReference type="EMBL" id="BSFQ01000015">
    <property type="protein sequence ID" value="GLL12568.1"/>
    <property type="molecule type" value="Genomic_DNA"/>
</dbReference>
<dbReference type="Pfam" id="PF14759">
    <property type="entry name" value="Reductase_C"/>
    <property type="match status" value="1"/>
</dbReference>
<evidence type="ECO:0000259" key="5">
    <source>
        <dbReference type="Pfam" id="PF07992"/>
    </source>
</evidence>
<proteinExistence type="predicted"/>
<dbReference type="AlphaFoldDB" id="A0A9W6NXB9"/>
<evidence type="ECO:0000256" key="3">
    <source>
        <dbReference type="ARBA" id="ARBA00022827"/>
    </source>
</evidence>
<evidence type="ECO:0000256" key="4">
    <source>
        <dbReference type="ARBA" id="ARBA00023002"/>
    </source>
</evidence>
<dbReference type="Proteomes" id="UP001143463">
    <property type="component" value="Unassembled WGS sequence"/>
</dbReference>
<accession>A0A9W6NXB9</accession>
<sequence length="425" mass="45509">MSGPRTVVVVGAGLAGARAAEALRDGGFDGRITLIGAEPHRPYERPPLSKDYLQGRADRTSLDVRPAQWYLDNHVELQLDTLVTKIHRHAHELETAGGTRLPYDTLLLTTGARPRRLPVPGARLPGVQYLRTVDDSRQLRSALTPGSRVVIIGGGWIGLETAAAARAAGAEVTVLEHAARPLLSVLGPDLAGVFADLHTEHGVQLRCEVTVTAIRPAEGTPARAGGVVLADGTEIDADLVVVGIGVEPEVELARSCGLDVDDGILVDAHLVSSDRDILAAGDVADAFHPLLGRRIRVEHWANALHQPVVAARTILGEDAAYDRLPYFFTDQYDLGMEYTGWVDPEQDHDVVVRGDLARREFVAFWVRQGRLAAAMNVNVWDVTETLGGLIREGSPVDPAALADPAVPLDQVVRGRSASRSPGVTA</sequence>
<dbReference type="PANTHER" id="PTHR43557:SF2">
    <property type="entry name" value="RIESKE DOMAIN-CONTAINING PROTEIN-RELATED"/>
    <property type="match status" value="1"/>
</dbReference>
<dbReference type="InterPro" id="IPR050446">
    <property type="entry name" value="FAD-oxidoreductase/Apoptosis"/>
</dbReference>